<reference evidence="1 2" key="1">
    <citation type="submission" date="2019-07" db="EMBL/GenBank/DDBJ databases">
        <title>Sphingomonas solaris sp. nov., isolated from a solar panel from Boston, Massachusetts.</title>
        <authorList>
            <person name="Tanner K."/>
            <person name="Pascual J."/>
            <person name="Mancuso C."/>
            <person name="Pereto J."/>
            <person name="Khalil A."/>
            <person name="Vilanova C."/>
        </authorList>
    </citation>
    <scope>NUCLEOTIDE SEQUENCE [LARGE SCALE GENOMIC DNA]</scope>
    <source>
        <strain evidence="1 2">R4DWN</strain>
    </source>
</reference>
<dbReference type="RefSeq" id="WP_145148645.1">
    <property type="nucleotide sequence ID" value="NZ_VNIM01000011.1"/>
</dbReference>
<name>A0A558RAE8_9SPHN</name>
<gene>
    <name evidence="1" type="ORF">FOY91_04725</name>
</gene>
<comment type="caution">
    <text evidence="1">The sequence shown here is derived from an EMBL/GenBank/DDBJ whole genome shotgun (WGS) entry which is preliminary data.</text>
</comment>
<dbReference type="AlphaFoldDB" id="A0A558RAE8"/>
<sequence length="79" mass="8546">MTDTRRLADGLEAALATARAEYRRAVILLAGQEADKDGGATREPADVDHIHHARTRVLALEAAREELSRPIDAGDRLGT</sequence>
<dbReference type="EMBL" id="VNIM01000011">
    <property type="protein sequence ID" value="TVV76341.1"/>
    <property type="molecule type" value="Genomic_DNA"/>
</dbReference>
<dbReference type="Proteomes" id="UP000318681">
    <property type="component" value="Unassembled WGS sequence"/>
</dbReference>
<evidence type="ECO:0000313" key="1">
    <source>
        <dbReference type="EMBL" id="TVV76341.1"/>
    </source>
</evidence>
<accession>A0A558RAE8</accession>
<protein>
    <submittedName>
        <fullName evidence="1">Uncharacterized protein</fullName>
    </submittedName>
</protein>
<evidence type="ECO:0000313" key="2">
    <source>
        <dbReference type="Proteomes" id="UP000318681"/>
    </source>
</evidence>
<organism evidence="1 2">
    <name type="scientific">Alterirhizorhabdus solaris</name>
    <dbReference type="NCBI Taxonomy" id="2529389"/>
    <lineage>
        <taxon>Bacteria</taxon>
        <taxon>Pseudomonadati</taxon>
        <taxon>Pseudomonadota</taxon>
        <taxon>Alphaproteobacteria</taxon>
        <taxon>Sphingomonadales</taxon>
        <taxon>Rhizorhabdaceae</taxon>
        <taxon>Alterirhizorhabdus</taxon>
    </lineage>
</organism>
<keyword evidence="2" id="KW-1185">Reference proteome</keyword>
<dbReference type="OrthoDB" id="9954905at2"/>
<proteinExistence type="predicted"/>